<evidence type="ECO:0000313" key="3">
    <source>
        <dbReference type="EMBL" id="KAJ0214244.1"/>
    </source>
</evidence>
<dbReference type="SUPFAM" id="SSF54001">
    <property type="entry name" value="Cysteine proteinases"/>
    <property type="match status" value="1"/>
</dbReference>
<feature type="compositionally biased region" description="Basic and acidic residues" evidence="2">
    <location>
        <begin position="1138"/>
        <end position="1158"/>
    </location>
</feature>
<feature type="compositionally biased region" description="Basic residues" evidence="2">
    <location>
        <begin position="786"/>
        <end position="800"/>
    </location>
</feature>
<dbReference type="EMBL" id="NBSK02000004">
    <property type="protein sequence ID" value="KAJ0214244.1"/>
    <property type="molecule type" value="Genomic_DNA"/>
</dbReference>
<accession>A0A9R1VZ78</accession>
<sequence>MQLIYCDEIECKLQKIERKTPLVTMWTADKLKERQSFEIEAGGFGVGNLIEESSNLELEKNENQVNENQDMRIEEYEEKYEKIFNNVSTEKNDMEDIIFHCLSKFPEDNKTKEMIRKFRDIFSTTLFSSREKSETIKERTEVKSDRDEELNKTNISDSDDDKDEGMNTKLVAFLAVKPLQQKFPENEETQEEDQDMNVDDRTNLIFENNIGEETIRHPHNPERQIEFEGINVDDKINLASEVNNIDETIEKKNLEDNVESKNLVKGGEIIGGENIGEGNIVEKVVGDNIGESSIVTPKHNPKGISIDFSPWSDSFIEKMDEDLLRIFSNRNPDSNTIQNPVVRSTVPKKLTFENSEFPSFDLQITQLINNAETGDNSEGSDEDGELEGNEEHILDEKGKKDQNVNARGKRKVTNPDIFRSPFVNRVIDLSEKVSTEQEIMAQIMFRCVADKDPMEMLFETESGDIMDRVHFEGMRPNHKIHPFVIDCWAAVLNFEEENLRNKKSPPRVFFNTQIMTEKLLDSSIPFVERSRLFDEAVNNYLYDIKRKVDFNSINLVFFPIHNRGHFYCILFNLTNPEHIIIDNIRYTKKVEDVYGEIPKLVPKKMKMAWQTKTKTNDDGIFLMRYMEKYMGEKEEKWDVELGEESVRTSKKIAKLRTFYVSKLANHQINKQRKLNVTEALEFSKLDKKTRCMLVKEGSEARDNLEMKKAYYFLSTKMATSTRASESTKTSQEIPDNIITRMTKSKIKMMTLGRCSEVETSTGKQLVQKRKSSKSINQLTTTSSKEKQKKVTKIKEGKRKTNSGDNRAAIKKQKTVKEQKTVKDILKELPSINTRSTPGLMTDAVSSLTSEQKDWVKRMGFKAFLKINIKSIPLKLCHFVLKHYDEGTNNILIKGKRIKITKEKIHKVFGLPKTGKSLFDLHKVSEDHQVFDGWMKELEDGKANATNYKKIIQKSKQVDMNFKLGFIALFVNTFAESIPMGTNNLVPVRALVEVDDISKIDWCAYLLYCVKNSKGRWHPDDPKCYYKGPMLLLLLIYCDEIECKLQKIERKTPLVTMWTADKLKERQSFEIEAGGFGEYKDNFDKMFNKVSSIKEDMYGIVFDCISKFRDVDITNELKEKFIKLFSDPIFSSADNQNNENKKKGSHERVESQNGDERLEYQNGDTGENYISSYKSPYMDKAVNLFDRIDLQNVLLIQVLIRCAQEKNKMEVLFETNTGEIMHRQDFESMRPKHVIHHRVIDSWAAVLNYEEQKSKSKPYRLFFNTKIMSSELLDETKSFDERFLTFETCVDKFLSNVKANVDFNDLKLKLYFIRYLEKTTFIINNIEGLRSTTVKMMKIDWNTKELTTENGALLMRHMEKYCGEKQGKWNVEMEKGSDVQAVQFVKLRALYAVKIATHEINNHKERVIKEAIEFGKFDHATRKKMLEEGIQRMDELEMGNRI</sequence>
<dbReference type="PANTHER" id="PTHR34835:SF90">
    <property type="entry name" value="AMINOTRANSFERASE-LIKE PLANT MOBILE DOMAIN-CONTAINING PROTEIN"/>
    <property type="match status" value="1"/>
</dbReference>
<feature type="region of interest" description="Disordered" evidence="2">
    <location>
        <begin position="372"/>
        <end position="411"/>
    </location>
</feature>
<proteinExistence type="predicted"/>
<gene>
    <name evidence="3" type="ORF">LSAT_V11C400191820</name>
</gene>
<reference evidence="3 4" key="1">
    <citation type="journal article" date="2017" name="Nat. Commun.">
        <title>Genome assembly with in vitro proximity ligation data and whole-genome triplication in lettuce.</title>
        <authorList>
            <person name="Reyes-Chin-Wo S."/>
            <person name="Wang Z."/>
            <person name="Yang X."/>
            <person name="Kozik A."/>
            <person name="Arikit S."/>
            <person name="Song C."/>
            <person name="Xia L."/>
            <person name="Froenicke L."/>
            <person name="Lavelle D.O."/>
            <person name="Truco M.J."/>
            <person name="Xia R."/>
            <person name="Zhu S."/>
            <person name="Xu C."/>
            <person name="Xu H."/>
            <person name="Xu X."/>
            <person name="Cox K."/>
            <person name="Korf I."/>
            <person name="Meyers B.C."/>
            <person name="Michelmore R.W."/>
        </authorList>
    </citation>
    <scope>NUCLEOTIDE SEQUENCE [LARGE SCALE GENOMIC DNA]</scope>
    <source>
        <strain evidence="4">cv. Salinas</strain>
        <tissue evidence="3">Seedlings</tissue>
    </source>
</reference>
<organism evidence="3 4">
    <name type="scientific">Lactuca sativa</name>
    <name type="common">Garden lettuce</name>
    <dbReference type="NCBI Taxonomy" id="4236"/>
    <lineage>
        <taxon>Eukaryota</taxon>
        <taxon>Viridiplantae</taxon>
        <taxon>Streptophyta</taxon>
        <taxon>Embryophyta</taxon>
        <taxon>Tracheophyta</taxon>
        <taxon>Spermatophyta</taxon>
        <taxon>Magnoliopsida</taxon>
        <taxon>eudicotyledons</taxon>
        <taxon>Gunneridae</taxon>
        <taxon>Pentapetalae</taxon>
        <taxon>asterids</taxon>
        <taxon>campanulids</taxon>
        <taxon>Asterales</taxon>
        <taxon>Asteraceae</taxon>
        <taxon>Cichorioideae</taxon>
        <taxon>Cichorieae</taxon>
        <taxon>Lactucinae</taxon>
        <taxon>Lactuca</taxon>
    </lineage>
</organism>
<dbReference type="InterPro" id="IPR038765">
    <property type="entry name" value="Papain-like_cys_pep_sf"/>
</dbReference>
<keyword evidence="1" id="KW-0175">Coiled coil</keyword>
<comment type="caution">
    <text evidence="3">The sequence shown here is derived from an EMBL/GenBank/DDBJ whole genome shotgun (WGS) entry which is preliminary data.</text>
</comment>
<feature type="coiled-coil region" evidence="1">
    <location>
        <begin position="59"/>
        <end position="93"/>
    </location>
</feature>
<dbReference type="PANTHER" id="PTHR34835">
    <property type="entry name" value="OS07G0283600 PROTEIN-RELATED"/>
    <property type="match status" value="1"/>
</dbReference>
<evidence type="ECO:0008006" key="5">
    <source>
        <dbReference type="Google" id="ProtNLM"/>
    </source>
</evidence>
<feature type="compositionally biased region" description="Basic and acidic residues" evidence="2">
    <location>
        <begin position="389"/>
        <end position="402"/>
    </location>
</feature>
<evidence type="ECO:0000256" key="1">
    <source>
        <dbReference type="SAM" id="Coils"/>
    </source>
</evidence>
<feature type="region of interest" description="Disordered" evidence="2">
    <location>
        <begin position="758"/>
        <end position="805"/>
    </location>
</feature>
<name>A0A9R1VZ78_LACSA</name>
<dbReference type="Proteomes" id="UP000235145">
    <property type="component" value="Unassembled WGS sequence"/>
</dbReference>
<feature type="compositionally biased region" description="Basic and acidic residues" evidence="2">
    <location>
        <begin position="133"/>
        <end position="151"/>
    </location>
</feature>
<evidence type="ECO:0000313" key="4">
    <source>
        <dbReference type="Proteomes" id="UP000235145"/>
    </source>
</evidence>
<dbReference type="Gene3D" id="3.40.395.10">
    <property type="entry name" value="Adenoviral Proteinase, Chain A"/>
    <property type="match status" value="1"/>
</dbReference>
<evidence type="ECO:0000256" key="2">
    <source>
        <dbReference type="SAM" id="MobiDB-lite"/>
    </source>
</evidence>
<feature type="compositionally biased region" description="Acidic residues" evidence="2">
    <location>
        <begin position="378"/>
        <end position="388"/>
    </location>
</feature>
<protein>
    <recommendedName>
        <fullName evidence="5">Ubiquitin-like protease family profile domain-containing protein</fullName>
    </recommendedName>
</protein>
<feature type="region of interest" description="Disordered" evidence="2">
    <location>
        <begin position="133"/>
        <end position="164"/>
    </location>
</feature>
<feature type="region of interest" description="Disordered" evidence="2">
    <location>
        <begin position="1134"/>
        <end position="1164"/>
    </location>
</feature>
<keyword evidence="4" id="KW-1185">Reference proteome</keyword>